<dbReference type="RefSeq" id="XP_040633158.1">
    <property type="nucleotide sequence ID" value="XM_040774647.1"/>
</dbReference>
<evidence type="ECO:0000256" key="1">
    <source>
        <dbReference type="ARBA" id="ARBA00009003"/>
    </source>
</evidence>
<gene>
    <name evidence="4" type="ORF">DACRYDRAFT_45479</name>
</gene>
<dbReference type="HOGENOM" id="CLU_036369_4_0_1"/>
<sequence>MTRRTLLILLSVLGTILLGTTILLTSISLFLRIDASAYLTEEDIPWPDPPDNVSSVPLPGERIPRILHQTWKEETLPEKWASVSEGCRELMPDYAYMLWTDAASRSFIEEHYPWFLLTFDGYPYPIMRADAIRYFVLYHYGGTYLDLDVGCKRRLDRLLSYPAVLPKTIPVGVSNDLMLSAPRHPFMRRAIDSLQSFDHTWMMNYPTVMFSTGPMFISSIYGLYTSVSGYPRTLEGEVRVLPKSLYGKNASPEEAPHAFFEHYYGSSWHSDDAGLVLFLGSYGTLIMYISL</sequence>
<dbReference type="PANTHER" id="PTHR32385:SF15">
    <property type="entry name" value="INOSITOL PHOSPHOCERAMIDE MANNOSYLTRANSFERASE 1"/>
    <property type="match status" value="1"/>
</dbReference>
<keyword evidence="5" id="KW-1185">Reference proteome</keyword>
<name>M5GBD8_DACPD</name>
<keyword evidence="3" id="KW-0812">Transmembrane</keyword>
<dbReference type="Gene3D" id="3.90.550.20">
    <property type="match status" value="1"/>
</dbReference>
<keyword evidence="3" id="KW-1133">Transmembrane helix</keyword>
<dbReference type="InterPro" id="IPR007577">
    <property type="entry name" value="GlycoTrfase_DXD_sugar-bd_CS"/>
</dbReference>
<evidence type="ECO:0000313" key="5">
    <source>
        <dbReference type="Proteomes" id="UP000030653"/>
    </source>
</evidence>
<dbReference type="GO" id="GO:0051999">
    <property type="term" value="P:mannosyl-inositol phosphorylceramide biosynthetic process"/>
    <property type="evidence" value="ECO:0007669"/>
    <property type="project" value="TreeGrafter"/>
</dbReference>
<dbReference type="FunFam" id="3.90.550.20:FF:000005">
    <property type="entry name" value="Unplaced genomic scaffold supercont1.17, whole genome shotgun sequence"/>
    <property type="match status" value="1"/>
</dbReference>
<dbReference type="OrthoDB" id="3647at2759"/>
<keyword evidence="3" id="KW-0472">Membrane</keyword>
<dbReference type="GO" id="GO:0000030">
    <property type="term" value="F:mannosyltransferase activity"/>
    <property type="evidence" value="ECO:0007669"/>
    <property type="project" value="TreeGrafter"/>
</dbReference>
<evidence type="ECO:0000256" key="2">
    <source>
        <dbReference type="ARBA" id="ARBA00022679"/>
    </source>
</evidence>
<dbReference type="Proteomes" id="UP000030653">
    <property type="component" value="Unassembled WGS sequence"/>
</dbReference>
<accession>M5GBD8</accession>
<dbReference type="PANTHER" id="PTHR32385">
    <property type="entry name" value="MANNOSYL PHOSPHORYLINOSITOL CERAMIDE SYNTHASE"/>
    <property type="match status" value="1"/>
</dbReference>
<comment type="similarity">
    <text evidence="1">Belongs to the glycosyltransferase 32 family.</text>
</comment>
<dbReference type="EMBL" id="JH795855">
    <property type="protein sequence ID" value="EJU06264.1"/>
    <property type="molecule type" value="Genomic_DNA"/>
</dbReference>
<organism evidence="4 5">
    <name type="scientific">Dacryopinax primogenitus (strain DJM 731)</name>
    <name type="common">Brown rot fungus</name>
    <dbReference type="NCBI Taxonomy" id="1858805"/>
    <lineage>
        <taxon>Eukaryota</taxon>
        <taxon>Fungi</taxon>
        <taxon>Dikarya</taxon>
        <taxon>Basidiomycota</taxon>
        <taxon>Agaricomycotina</taxon>
        <taxon>Dacrymycetes</taxon>
        <taxon>Dacrymycetales</taxon>
        <taxon>Dacrymycetaceae</taxon>
        <taxon>Dacryopinax</taxon>
    </lineage>
</organism>
<dbReference type="Pfam" id="PF04488">
    <property type="entry name" value="Gly_transf_sug"/>
    <property type="match status" value="1"/>
</dbReference>
<feature type="transmembrane region" description="Helical" evidence="3">
    <location>
        <begin position="6"/>
        <end position="31"/>
    </location>
</feature>
<dbReference type="SUPFAM" id="SSF53448">
    <property type="entry name" value="Nucleotide-diphospho-sugar transferases"/>
    <property type="match status" value="1"/>
</dbReference>
<dbReference type="InterPro" id="IPR029044">
    <property type="entry name" value="Nucleotide-diphossugar_trans"/>
</dbReference>
<proteinExistence type="inferred from homology"/>
<dbReference type="AlphaFoldDB" id="M5GBD8"/>
<dbReference type="OMA" id="ASSWHGW"/>
<dbReference type="STRING" id="1858805.M5GBD8"/>
<reference evidence="4 5" key="1">
    <citation type="journal article" date="2012" name="Science">
        <title>The Paleozoic origin of enzymatic lignin decomposition reconstructed from 31 fungal genomes.</title>
        <authorList>
            <person name="Floudas D."/>
            <person name="Binder M."/>
            <person name="Riley R."/>
            <person name="Barry K."/>
            <person name="Blanchette R.A."/>
            <person name="Henrissat B."/>
            <person name="Martinez A.T."/>
            <person name="Otillar R."/>
            <person name="Spatafora J.W."/>
            <person name="Yadav J.S."/>
            <person name="Aerts A."/>
            <person name="Benoit I."/>
            <person name="Boyd A."/>
            <person name="Carlson A."/>
            <person name="Copeland A."/>
            <person name="Coutinho P.M."/>
            <person name="de Vries R.P."/>
            <person name="Ferreira P."/>
            <person name="Findley K."/>
            <person name="Foster B."/>
            <person name="Gaskell J."/>
            <person name="Glotzer D."/>
            <person name="Gorecki P."/>
            <person name="Heitman J."/>
            <person name="Hesse C."/>
            <person name="Hori C."/>
            <person name="Igarashi K."/>
            <person name="Jurgens J.A."/>
            <person name="Kallen N."/>
            <person name="Kersten P."/>
            <person name="Kohler A."/>
            <person name="Kuees U."/>
            <person name="Kumar T.K.A."/>
            <person name="Kuo A."/>
            <person name="LaButti K."/>
            <person name="Larrondo L.F."/>
            <person name="Lindquist E."/>
            <person name="Ling A."/>
            <person name="Lombard V."/>
            <person name="Lucas S."/>
            <person name="Lundell T."/>
            <person name="Martin R."/>
            <person name="McLaughlin D.J."/>
            <person name="Morgenstern I."/>
            <person name="Morin E."/>
            <person name="Murat C."/>
            <person name="Nagy L.G."/>
            <person name="Nolan M."/>
            <person name="Ohm R.A."/>
            <person name="Patyshakuliyeva A."/>
            <person name="Rokas A."/>
            <person name="Ruiz-Duenas F.J."/>
            <person name="Sabat G."/>
            <person name="Salamov A."/>
            <person name="Samejima M."/>
            <person name="Schmutz J."/>
            <person name="Slot J.C."/>
            <person name="St John F."/>
            <person name="Stenlid J."/>
            <person name="Sun H."/>
            <person name="Sun S."/>
            <person name="Syed K."/>
            <person name="Tsang A."/>
            <person name="Wiebenga A."/>
            <person name="Young D."/>
            <person name="Pisabarro A."/>
            <person name="Eastwood D.C."/>
            <person name="Martin F."/>
            <person name="Cullen D."/>
            <person name="Grigoriev I.V."/>
            <person name="Hibbett D.S."/>
        </authorList>
    </citation>
    <scope>NUCLEOTIDE SEQUENCE [LARGE SCALE GENOMIC DNA]</scope>
    <source>
        <strain evidence="4 5">DJM-731 SS1</strain>
    </source>
</reference>
<dbReference type="InterPro" id="IPR051706">
    <property type="entry name" value="Glycosyltransferase_domain"/>
</dbReference>
<dbReference type="GeneID" id="63689709"/>
<keyword evidence="2 4" id="KW-0808">Transferase</keyword>
<protein>
    <submittedName>
        <fullName evidence="4">Glycosyltransferase family 32 protein</fullName>
    </submittedName>
</protein>
<feature type="non-terminal residue" evidence="4">
    <location>
        <position position="291"/>
    </location>
</feature>
<evidence type="ECO:0000256" key="3">
    <source>
        <dbReference type="SAM" id="Phobius"/>
    </source>
</evidence>
<dbReference type="GO" id="GO:0016020">
    <property type="term" value="C:membrane"/>
    <property type="evidence" value="ECO:0007669"/>
    <property type="project" value="GOC"/>
</dbReference>
<evidence type="ECO:0000313" key="4">
    <source>
        <dbReference type="EMBL" id="EJU06264.1"/>
    </source>
</evidence>